<sequence length="68" mass="7903">MKTKSRKSEYLIATSIIIMYSLLGHLFNIDILKVISIRKNEFSILGVVICIIKIILLPFLIRRLKKTK</sequence>
<keyword evidence="1" id="KW-0812">Transmembrane</keyword>
<reference evidence="2 3" key="1">
    <citation type="submission" date="2024-02" db="EMBL/GenBank/DDBJ databases">
        <title>Seven novel Bacillus-like species.</title>
        <authorList>
            <person name="Liu G."/>
        </authorList>
    </citation>
    <scope>NUCLEOTIDE SEQUENCE [LARGE SCALE GENOMIC DNA]</scope>
    <source>
        <strain evidence="2 3">FJAT-53654</strain>
    </source>
</reference>
<dbReference type="Proteomes" id="UP001368328">
    <property type="component" value="Chromosome"/>
</dbReference>
<dbReference type="EMBL" id="CP147403">
    <property type="protein sequence ID" value="WXB86783.1"/>
    <property type="molecule type" value="Genomic_DNA"/>
</dbReference>
<keyword evidence="1" id="KW-1133">Transmembrane helix</keyword>
<feature type="transmembrane region" description="Helical" evidence="1">
    <location>
        <begin position="42"/>
        <end position="61"/>
    </location>
</feature>
<feature type="transmembrane region" description="Helical" evidence="1">
    <location>
        <begin position="12"/>
        <end position="36"/>
    </location>
</feature>
<accession>A0ABZ2MN47</accession>
<evidence type="ECO:0000256" key="1">
    <source>
        <dbReference type="SAM" id="Phobius"/>
    </source>
</evidence>
<proteinExistence type="predicted"/>
<protein>
    <submittedName>
        <fullName evidence="2">Uncharacterized protein</fullName>
    </submittedName>
</protein>
<gene>
    <name evidence="2" type="ORF">WCV66_16115</name>
</gene>
<organism evidence="2 3">
    <name type="scientific">Metabacillus rhizosphaerae</name>
    <dbReference type="NCBI Taxonomy" id="3117747"/>
    <lineage>
        <taxon>Bacteria</taxon>
        <taxon>Bacillati</taxon>
        <taxon>Bacillota</taxon>
        <taxon>Bacilli</taxon>
        <taxon>Bacillales</taxon>
        <taxon>Bacillaceae</taxon>
        <taxon>Metabacillus</taxon>
    </lineage>
</organism>
<keyword evidence="3" id="KW-1185">Reference proteome</keyword>
<dbReference type="RefSeq" id="WP_338786078.1">
    <property type="nucleotide sequence ID" value="NZ_CP147403.1"/>
</dbReference>
<evidence type="ECO:0000313" key="3">
    <source>
        <dbReference type="Proteomes" id="UP001368328"/>
    </source>
</evidence>
<keyword evidence="1" id="KW-0472">Membrane</keyword>
<name>A0ABZ2MN47_9BACI</name>
<evidence type="ECO:0000313" key="2">
    <source>
        <dbReference type="EMBL" id="WXB86783.1"/>
    </source>
</evidence>